<keyword evidence="2" id="KW-1185">Reference proteome</keyword>
<proteinExistence type="predicted"/>
<accession>A0AAF0ZPI6</accession>
<evidence type="ECO:0000313" key="1">
    <source>
        <dbReference type="EMBL" id="WMV46771.1"/>
    </source>
</evidence>
<protein>
    <submittedName>
        <fullName evidence="1">Uncharacterized protein</fullName>
    </submittedName>
</protein>
<name>A0AAF0ZPI6_SOLVR</name>
<reference evidence="1" key="1">
    <citation type="submission" date="2023-08" db="EMBL/GenBank/DDBJ databases">
        <title>A de novo genome assembly of Solanum verrucosum Schlechtendal, a Mexican diploid species geographically isolated from the other diploid A-genome species in potato relatives.</title>
        <authorList>
            <person name="Hosaka K."/>
        </authorList>
    </citation>
    <scope>NUCLEOTIDE SEQUENCE</scope>
    <source>
        <tissue evidence="1">Young leaves</tissue>
    </source>
</reference>
<gene>
    <name evidence="1" type="ORF">MTR67_040156</name>
</gene>
<evidence type="ECO:0000313" key="2">
    <source>
        <dbReference type="Proteomes" id="UP001234989"/>
    </source>
</evidence>
<dbReference type="AlphaFoldDB" id="A0AAF0ZPI6"/>
<dbReference type="EMBL" id="CP133620">
    <property type="protein sequence ID" value="WMV46771.1"/>
    <property type="molecule type" value="Genomic_DNA"/>
</dbReference>
<sequence>MWYYRHERLNSRISITIYNS</sequence>
<dbReference type="Proteomes" id="UP001234989">
    <property type="component" value="Chromosome 9"/>
</dbReference>
<organism evidence="1 2">
    <name type="scientific">Solanum verrucosum</name>
    <dbReference type="NCBI Taxonomy" id="315347"/>
    <lineage>
        <taxon>Eukaryota</taxon>
        <taxon>Viridiplantae</taxon>
        <taxon>Streptophyta</taxon>
        <taxon>Embryophyta</taxon>
        <taxon>Tracheophyta</taxon>
        <taxon>Spermatophyta</taxon>
        <taxon>Magnoliopsida</taxon>
        <taxon>eudicotyledons</taxon>
        <taxon>Gunneridae</taxon>
        <taxon>Pentapetalae</taxon>
        <taxon>asterids</taxon>
        <taxon>lamiids</taxon>
        <taxon>Solanales</taxon>
        <taxon>Solanaceae</taxon>
        <taxon>Solanoideae</taxon>
        <taxon>Solaneae</taxon>
        <taxon>Solanum</taxon>
    </lineage>
</organism>